<comment type="caution">
    <text evidence="1">The sequence shown here is derived from an EMBL/GenBank/DDBJ whole genome shotgun (WGS) entry which is preliminary data.</text>
</comment>
<accession>A0A7V2AW99</accession>
<dbReference type="EMBL" id="DSEC01000576">
    <property type="protein sequence ID" value="HER44394.1"/>
    <property type="molecule type" value="Genomic_DNA"/>
</dbReference>
<protein>
    <submittedName>
        <fullName evidence="1">Uncharacterized protein</fullName>
    </submittedName>
</protein>
<gene>
    <name evidence="1" type="ORF">ENO08_08040</name>
</gene>
<sequence length="106" mass="12310">MLEAHIDFSAGRIPRIPPESEWKRTIGLRIHAERRGSLTAIRLWADRVKQEILETGWYREPGDRIGLPPEDYRTWVIGYVIFRPLPGVDVQGQIDDMMTAVEVRIE</sequence>
<evidence type="ECO:0000313" key="1">
    <source>
        <dbReference type="EMBL" id="HER44394.1"/>
    </source>
</evidence>
<name>A0A7V2AW99_UNCEI</name>
<proteinExistence type="predicted"/>
<reference evidence="1" key="1">
    <citation type="journal article" date="2020" name="mSystems">
        <title>Genome- and Community-Level Interaction Insights into Carbon Utilization and Element Cycling Functions of Hydrothermarchaeota in Hydrothermal Sediment.</title>
        <authorList>
            <person name="Zhou Z."/>
            <person name="Liu Y."/>
            <person name="Xu W."/>
            <person name="Pan J."/>
            <person name="Luo Z.H."/>
            <person name="Li M."/>
        </authorList>
    </citation>
    <scope>NUCLEOTIDE SEQUENCE [LARGE SCALE GENOMIC DNA]</scope>
    <source>
        <strain evidence="1">SpSt-1233</strain>
    </source>
</reference>
<organism evidence="1">
    <name type="scientific">Eiseniibacteriota bacterium</name>
    <dbReference type="NCBI Taxonomy" id="2212470"/>
    <lineage>
        <taxon>Bacteria</taxon>
        <taxon>Candidatus Eiseniibacteriota</taxon>
    </lineage>
</organism>
<dbReference type="Proteomes" id="UP000886069">
    <property type="component" value="Unassembled WGS sequence"/>
</dbReference>
<dbReference type="AlphaFoldDB" id="A0A7V2AW99"/>